<protein>
    <submittedName>
        <fullName evidence="8">MFS transporter</fullName>
    </submittedName>
</protein>
<feature type="transmembrane region" description="Helical" evidence="7">
    <location>
        <begin position="296"/>
        <end position="315"/>
    </location>
</feature>
<dbReference type="Proteomes" id="UP001589627">
    <property type="component" value="Unassembled WGS sequence"/>
</dbReference>
<comment type="subcellular location">
    <subcellularLocation>
        <location evidence="1">Cell membrane</location>
        <topology evidence="1">Multi-pass membrane protein</topology>
    </subcellularLocation>
</comment>
<evidence type="ECO:0000256" key="5">
    <source>
        <dbReference type="ARBA" id="ARBA00022989"/>
    </source>
</evidence>
<sequence length="417" mass="42809">MTGERMTAPKTGRTRFRDVIGVGEFRALWIAQAQSQLGDQLARLALALLVFGRTSSALLTALVYSLTFLPPLLTSPLLSGLADRFSRRTIIVVVELARGCLVAAMAIPGSPLAFVMVALTAMVCLQPLFAGARNATLPEILPGDRYQVGMGVVAMTDYVTQIVGFAGGGLVIGLLGGPRVALTIDALSFLASACLIGWGVGPHRPAPDAAAQGGTRAFATAGIRLLVRDRRLAGLAGLIWLFGFFIAPEALAAPYAHELHSGSTAVGLLMAADPVGAFAGTLLVTRLIPAEPRQRLMVPLALASGIPLVLSAVSPSLPRSLLLWTLNGVFTTYLVLAQANFTVTVPNAVRARAIGVASAGLQTAQGLGVLLAGAIAQVSRPSLSVGVCGAAGAVGTAAIVLVLLRPRGHPAAPDACG</sequence>
<keyword evidence="5 7" id="KW-1133">Transmembrane helix</keyword>
<keyword evidence="2" id="KW-0813">Transport</keyword>
<dbReference type="InterPro" id="IPR010290">
    <property type="entry name" value="TM_effector"/>
</dbReference>
<dbReference type="SUPFAM" id="SSF103473">
    <property type="entry name" value="MFS general substrate transporter"/>
    <property type="match status" value="1"/>
</dbReference>
<feature type="transmembrane region" description="Helical" evidence="7">
    <location>
        <begin position="265"/>
        <end position="284"/>
    </location>
</feature>
<evidence type="ECO:0000313" key="8">
    <source>
        <dbReference type="EMBL" id="MFB9838867.1"/>
    </source>
</evidence>
<keyword evidence="4 7" id="KW-0812">Transmembrane</keyword>
<organism evidence="8 9">
    <name type="scientific">Actinoallomurus acaciae</name>
    <dbReference type="NCBI Taxonomy" id="502577"/>
    <lineage>
        <taxon>Bacteria</taxon>
        <taxon>Bacillati</taxon>
        <taxon>Actinomycetota</taxon>
        <taxon>Actinomycetes</taxon>
        <taxon>Streptosporangiales</taxon>
        <taxon>Thermomonosporaceae</taxon>
        <taxon>Actinoallomurus</taxon>
    </lineage>
</organism>
<feature type="transmembrane region" description="Helical" evidence="7">
    <location>
        <begin position="321"/>
        <end position="341"/>
    </location>
</feature>
<evidence type="ECO:0000256" key="2">
    <source>
        <dbReference type="ARBA" id="ARBA00022448"/>
    </source>
</evidence>
<evidence type="ECO:0000256" key="6">
    <source>
        <dbReference type="ARBA" id="ARBA00023136"/>
    </source>
</evidence>
<comment type="caution">
    <text evidence="8">The sequence shown here is derived from an EMBL/GenBank/DDBJ whole genome shotgun (WGS) entry which is preliminary data.</text>
</comment>
<dbReference type="Gene3D" id="1.20.1250.20">
    <property type="entry name" value="MFS general substrate transporter like domains"/>
    <property type="match status" value="2"/>
</dbReference>
<dbReference type="CDD" id="cd06173">
    <property type="entry name" value="MFS_MefA_like"/>
    <property type="match status" value="1"/>
</dbReference>
<dbReference type="PANTHER" id="PTHR23513:SF11">
    <property type="entry name" value="STAPHYLOFERRIN A TRANSPORTER"/>
    <property type="match status" value="1"/>
</dbReference>
<evidence type="ECO:0000256" key="7">
    <source>
        <dbReference type="SAM" id="Phobius"/>
    </source>
</evidence>
<dbReference type="InterPro" id="IPR036259">
    <property type="entry name" value="MFS_trans_sf"/>
</dbReference>
<evidence type="ECO:0000256" key="4">
    <source>
        <dbReference type="ARBA" id="ARBA00022692"/>
    </source>
</evidence>
<evidence type="ECO:0000256" key="1">
    <source>
        <dbReference type="ARBA" id="ARBA00004651"/>
    </source>
</evidence>
<dbReference type="Pfam" id="PF05977">
    <property type="entry name" value="MFS_3"/>
    <property type="match status" value="1"/>
</dbReference>
<keyword evidence="9" id="KW-1185">Reference proteome</keyword>
<evidence type="ECO:0000256" key="3">
    <source>
        <dbReference type="ARBA" id="ARBA00022475"/>
    </source>
</evidence>
<proteinExistence type="predicted"/>
<dbReference type="PANTHER" id="PTHR23513">
    <property type="entry name" value="INTEGRAL MEMBRANE EFFLUX PROTEIN-RELATED"/>
    <property type="match status" value="1"/>
</dbReference>
<evidence type="ECO:0000313" key="9">
    <source>
        <dbReference type="Proteomes" id="UP001589627"/>
    </source>
</evidence>
<gene>
    <name evidence="8" type="ORF">ACFFNX_42645</name>
</gene>
<keyword evidence="3" id="KW-1003">Cell membrane</keyword>
<name>A0ABV5YWU3_9ACTN</name>
<feature type="transmembrane region" description="Helical" evidence="7">
    <location>
        <begin position="152"/>
        <end position="174"/>
    </location>
</feature>
<feature type="transmembrane region" description="Helical" evidence="7">
    <location>
        <begin position="382"/>
        <end position="404"/>
    </location>
</feature>
<feature type="transmembrane region" description="Helical" evidence="7">
    <location>
        <begin position="232"/>
        <end position="253"/>
    </location>
</feature>
<keyword evidence="6 7" id="KW-0472">Membrane</keyword>
<feature type="transmembrane region" description="Helical" evidence="7">
    <location>
        <begin position="353"/>
        <end position="376"/>
    </location>
</feature>
<dbReference type="EMBL" id="JBHLZP010000589">
    <property type="protein sequence ID" value="MFB9838867.1"/>
    <property type="molecule type" value="Genomic_DNA"/>
</dbReference>
<accession>A0ABV5YWU3</accession>
<reference evidence="8 9" key="1">
    <citation type="submission" date="2024-09" db="EMBL/GenBank/DDBJ databases">
        <authorList>
            <person name="Sun Q."/>
            <person name="Mori K."/>
        </authorList>
    </citation>
    <scope>NUCLEOTIDE SEQUENCE [LARGE SCALE GENOMIC DNA]</scope>
    <source>
        <strain evidence="8 9">TBRC 0563</strain>
    </source>
</reference>